<dbReference type="InterPro" id="IPR011042">
    <property type="entry name" value="6-blade_b-propeller_TolB-like"/>
</dbReference>
<dbReference type="SUPFAM" id="SSF63829">
    <property type="entry name" value="Calcium-dependent phosphotriesterase"/>
    <property type="match status" value="1"/>
</dbReference>
<dbReference type="PANTHER" id="PTHR42060:SF1">
    <property type="entry name" value="NHL REPEAT-CONTAINING PROTEIN"/>
    <property type="match status" value="1"/>
</dbReference>
<evidence type="ECO:0000313" key="3">
    <source>
        <dbReference type="Proteomes" id="UP001203852"/>
    </source>
</evidence>
<dbReference type="Gene3D" id="2.120.10.30">
    <property type="entry name" value="TolB, C-terminal domain"/>
    <property type="match status" value="1"/>
</dbReference>
<comment type="caution">
    <text evidence="2">The sequence shown here is derived from an EMBL/GenBank/DDBJ whole genome shotgun (WGS) entry which is preliminary data.</text>
</comment>
<evidence type="ECO:0008006" key="4">
    <source>
        <dbReference type="Google" id="ProtNLM"/>
    </source>
</evidence>
<dbReference type="EMBL" id="MU404350">
    <property type="protein sequence ID" value="KAI1618120.1"/>
    <property type="molecule type" value="Genomic_DNA"/>
</dbReference>
<accession>A0AAN6E4U9</accession>
<sequence length="334" mass="35816">MTASGRCNMKIFVFFTFLALTVAQKLPVRSIWQWPQYTFLENLAVRQNGSILTTRLDEPLLLEIDPFSGQGPQLVHQFPEYLAVGGIVETEPDLFAVVSGNFSVLKLTSYAGTYAVWKVDYRCSKSGAPEISKLTDIPQAAFLDGMTYVPSAKALFIADAQLGLIWRMDIQTGKYVVAVNNTLTQKCHATDLEAVNGLKYFNSTLYWTNSGCGWFAKLPIDTNGNPNGTASKIYSNSELSLDDFAIASSSGIAYLSASFINQVVTIGPDGKLTSIAGGLNSSDVAQPTALAFGRTSADLKKGTVYVTTAGAIGDPINGTTIVGAQLVAIDTKST</sequence>
<dbReference type="Proteomes" id="UP001203852">
    <property type="component" value="Unassembled WGS sequence"/>
</dbReference>
<feature type="chain" id="PRO_5042964520" description="SMP-30/Gluconolactonase/LRE-like region domain-containing protein" evidence="1">
    <location>
        <begin position="24"/>
        <end position="334"/>
    </location>
</feature>
<dbReference type="AlphaFoldDB" id="A0AAN6E4U9"/>
<evidence type="ECO:0000256" key="1">
    <source>
        <dbReference type="SAM" id="SignalP"/>
    </source>
</evidence>
<keyword evidence="1" id="KW-0732">Signal</keyword>
<proteinExistence type="predicted"/>
<dbReference type="InterPro" id="IPR052998">
    <property type="entry name" value="Hetero-Diels-Alderase-like"/>
</dbReference>
<name>A0AAN6E4U9_9EURO</name>
<reference evidence="2" key="1">
    <citation type="journal article" date="2022" name="bioRxiv">
        <title>Deciphering the potential niche of two novel black yeast fungi from a biological soil crust based on their genomes, phenotypes, and melanin regulation.</title>
        <authorList>
            <consortium name="DOE Joint Genome Institute"/>
            <person name="Carr E.C."/>
            <person name="Barton Q."/>
            <person name="Grambo S."/>
            <person name="Sullivan M."/>
            <person name="Renfro C.M."/>
            <person name="Kuo A."/>
            <person name="Pangilinan J."/>
            <person name="Lipzen A."/>
            <person name="Keymanesh K."/>
            <person name="Savage E."/>
            <person name="Barry K."/>
            <person name="Grigoriev I.V."/>
            <person name="Riekhof W.R."/>
            <person name="Harris S.S."/>
        </authorList>
    </citation>
    <scope>NUCLEOTIDE SEQUENCE</scope>
    <source>
        <strain evidence="2">JF 03-4F</strain>
    </source>
</reference>
<feature type="signal peptide" evidence="1">
    <location>
        <begin position="1"/>
        <end position="23"/>
    </location>
</feature>
<keyword evidence="3" id="KW-1185">Reference proteome</keyword>
<dbReference type="PANTHER" id="PTHR42060">
    <property type="entry name" value="NHL REPEAT-CONTAINING PROTEIN-RELATED"/>
    <property type="match status" value="1"/>
</dbReference>
<evidence type="ECO:0000313" key="2">
    <source>
        <dbReference type="EMBL" id="KAI1618120.1"/>
    </source>
</evidence>
<gene>
    <name evidence="2" type="ORF">EDD36DRAFT_425684</name>
</gene>
<organism evidence="2 3">
    <name type="scientific">Exophiala viscosa</name>
    <dbReference type="NCBI Taxonomy" id="2486360"/>
    <lineage>
        <taxon>Eukaryota</taxon>
        <taxon>Fungi</taxon>
        <taxon>Dikarya</taxon>
        <taxon>Ascomycota</taxon>
        <taxon>Pezizomycotina</taxon>
        <taxon>Eurotiomycetes</taxon>
        <taxon>Chaetothyriomycetidae</taxon>
        <taxon>Chaetothyriales</taxon>
        <taxon>Herpotrichiellaceae</taxon>
        <taxon>Exophiala</taxon>
    </lineage>
</organism>
<protein>
    <recommendedName>
        <fullName evidence="4">SMP-30/Gluconolactonase/LRE-like region domain-containing protein</fullName>
    </recommendedName>
</protein>